<dbReference type="GO" id="GO:0003899">
    <property type="term" value="F:DNA-directed RNA polymerase activity"/>
    <property type="evidence" value="ECO:0007669"/>
    <property type="project" value="UniProtKB-EC"/>
</dbReference>
<keyword evidence="5" id="KW-0548">Nucleotidyltransferase</keyword>
<evidence type="ECO:0000256" key="3">
    <source>
        <dbReference type="ARBA" id="ARBA00022478"/>
    </source>
</evidence>
<dbReference type="InterPro" id="IPR006110">
    <property type="entry name" value="Pol_omega/Rpo6/RPB6"/>
</dbReference>
<accession>A0A382AD34</accession>
<gene>
    <name evidence="8" type="ORF">METZ01_LOCUS152173</name>
</gene>
<dbReference type="SUPFAM" id="SSF63562">
    <property type="entry name" value="RPB6/omega subunit-like"/>
    <property type="match status" value="1"/>
</dbReference>
<sequence length="72" mass="7929">MRRYDTLINPEIEGLLDTTESKFGLVVLGARRARQITSYYGQLGEGLGASVPPQITSTFRKPLSMALEEVSV</sequence>
<feature type="non-terminal residue" evidence="8">
    <location>
        <position position="72"/>
    </location>
</feature>
<name>A0A382AD34_9ZZZZ</name>
<evidence type="ECO:0000256" key="4">
    <source>
        <dbReference type="ARBA" id="ARBA00022679"/>
    </source>
</evidence>
<dbReference type="PANTHER" id="PTHR34476">
    <property type="entry name" value="DNA-DIRECTED RNA POLYMERASE SUBUNIT OMEGA"/>
    <property type="match status" value="1"/>
</dbReference>
<dbReference type="EC" id="2.7.7.6" evidence="2"/>
<dbReference type="GO" id="GO:0006351">
    <property type="term" value="P:DNA-templated transcription"/>
    <property type="evidence" value="ECO:0007669"/>
    <property type="project" value="InterPro"/>
</dbReference>
<organism evidence="8">
    <name type="scientific">marine metagenome</name>
    <dbReference type="NCBI Taxonomy" id="408172"/>
    <lineage>
        <taxon>unclassified sequences</taxon>
        <taxon>metagenomes</taxon>
        <taxon>ecological metagenomes</taxon>
    </lineage>
</organism>
<dbReference type="Pfam" id="PF01192">
    <property type="entry name" value="RNA_pol_Rpb6"/>
    <property type="match status" value="1"/>
</dbReference>
<keyword evidence="4" id="KW-0808">Transferase</keyword>
<dbReference type="NCBIfam" id="TIGR00690">
    <property type="entry name" value="rpoZ"/>
    <property type="match status" value="1"/>
</dbReference>
<dbReference type="PANTHER" id="PTHR34476:SF1">
    <property type="entry name" value="DNA-DIRECTED RNA POLYMERASE SUBUNIT OMEGA"/>
    <property type="match status" value="1"/>
</dbReference>
<comment type="similarity">
    <text evidence="1">Belongs to the RNA polymerase subunit omega family.</text>
</comment>
<keyword evidence="3" id="KW-0240">DNA-directed RNA polymerase</keyword>
<dbReference type="InterPro" id="IPR036161">
    <property type="entry name" value="RPB6/omega-like_sf"/>
</dbReference>
<evidence type="ECO:0000256" key="7">
    <source>
        <dbReference type="ARBA" id="ARBA00048552"/>
    </source>
</evidence>
<dbReference type="InterPro" id="IPR003716">
    <property type="entry name" value="DNA-dir_RNA_pol_omega"/>
</dbReference>
<dbReference type="AlphaFoldDB" id="A0A382AD34"/>
<proteinExistence type="inferred from homology"/>
<dbReference type="Gene3D" id="3.90.940.10">
    <property type="match status" value="1"/>
</dbReference>
<keyword evidence="6" id="KW-0804">Transcription</keyword>
<evidence type="ECO:0000256" key="1">
    <source>
        <dbReference type="ARBA" id="ARBA00006711"/>
    </source>
</evidence>
<reference evidence="8" key="1">
    <citation type="submission" date="2018-05" db="EMBL/GenBank/DDBJ databases">
        <authorList>
            <person name="Lanie J.A."/>
            <person name="Ng W.-L."/>
            <person name="Kazmierczak K.M."/>
            <person name="Andrzejewski T.M."/>
            <person name="Davidsen T.M."/>
            <person name="Wayne K.J."/>
            <person name="Tettelin H."/>
            <person name="Glass J.I."/>
            <person name="Rusch D."/>
            <person name="Podicherti R."/>
            <person name="Tsui H.-C.T."/>
            <person name="Winkler M.E."/>
        </authorList>
    </citation>
    <scope>NUCLEOTIDE SEQUENCE</scope>
</reference>
<dbReference type="GO" id="GO:0003677">
    <property type="term" value="F:DNA binding"/>
    <property type="evidence" value="ECO:0007669"/>
    <property type="project" value="InterPro"/>
</dbReference>
<evidence type="ECO:0000256" key="6">
    <source>
        <dbReference type="ARBA" id="ARBA00023163"/>
    </source>
</evidence>
<dbReference type="GO" id="GO:0000428">
    <property type="term" value="C:DNA-directed RNA polymerase complex"/>
    <property type="evidence" value="ECO:0007669"/>
    <property type="project" value="UniProtKB-KW"/>
</dbReference>
<comment type="catalytic activity">
    <reaction evidence="7">
        <text>RNA(n) + a ribonucleoside 5'-triphosphate = RNA(n+1) + diphosphate</text>
        <dbReference type="Rhea" id="RHEA:21248"/>
        <dbReference type="Rhea" id="RHEA-COMP:14527"/>
        <dbReference type="Rhea" id="RHEA-COMP:17342"/>
        <dbReference type="ChEBI" id="CHEBI:33019"/>
        <dbReference type="ChEBI" id="CHEBI:61557"/>
        <dbReference type="ChEBI" id="CHEBI:140395"/>
        <dbReference type="EC" id="2.7.7.6"/>
    </reaction>
</comment>
<protein>
    <recommendedName>
        <fullName evidence="2">DNA-directed RNA polymerase</fullName>
        <ecNumber evidence="2">2.7.7.6</ecNumber>
    </recommendedName>
</protein>
<evidence type="ECO:0000256" key="2">
    <source>
        <dbReference type="ARBA" id="ARBA00012418"/>
    </source>
</evidence>
<evidence type="ECO:0000313" key="8">
    <source>
        <dbReference type="EMBL" id="SVA99319.1"/>
    </source>
</evidence>
<dbReference type="EMBL" id="UINC01024848">
    <property type="protein sequence ID" value="SVA99319.1"/>
    <property type="molecule type" value="Genomic_DNA"/>
</dbReference>
<evidence type="ECO:0000256" key="5">
    <source>
        <dbReference type="ARBA" id="ARBA00022695"/>
    </source>
</evidence>